<evidence type="ECO:0000256" key="2">
    <source>
        <dbReference type="ARBA" id="ARBA00022801"/>
    </source>
</evidence>
<dbReference type="SUPFAM" id="SSF54637">
    <property type="entry name" value="Thioesterase/thiol ester dehydrase-isomerase"/>
    <property type="match status" value="1"/>
</dbReference>
<evidence type="ECO:0000313" key="5">
    <source>
        <dbReference type="EMBL" id="SUV52613.1"/>
    </source>
</evidence>
<evidence type="ECO:0000313" key="8">
    <source>
        <dbReference type="Proteomes" id="UP000270205"/>
    </source>
</evidence>
<dbReference type="GO" id="GO:0006637">
    <property type="term" value="P:acyl-CoA metabolic process"/>
    <property type="evidence" value="ECO:0007669"/>
    <property type="project" value="TreeGrafter"/>
</dbReference>
<dbReference type="Gene3D" id="3.10.129.10">
    <property type="entry name" value="Hotdog Thioesterase"/>
    <property type="match status" value="1"/>
</dbReference>
<evidence type="ECO:0000313" key="7">
    <source>
        <dbReference type="Proteomes" id="UP000255515"/>
    </source>
</evidence>
<dbReference type="GO" id="GO:0052816">
    <property type="term" value="F:long-chain fatty acyl-CoA hydrolase activity"/>
    <property type="evidence" value="ECO:0007669"/>
    <property type="project" value="TreeGrafter"/>
</dbReference>
<dbReference type="AlphaFoldDB" id="A0A380ZTE4"/>
<evidence type="ECO:0000313" key="6">
    <source>
        <dbReference type="EMBL" id="VDH05938.1"/>
    </source>
</evidence>
<accession>A0A380ZTE4</accession>
<keyword evidence="2 3" id="KW-0378">Hydrolase</keyword>
<reference evidence="6 8" key="2">
    <citation type="submission" date="2018-11" db="EMBL/GenBank/DDBJ databases">
        <authorList>
            <consortium name="Pathogen Informatics"/>
        </authorList>
    </citation>
    <scope>NUCLEOTIDE SEQUENCE [LARGE SCALE GENOMIC DNA]</scope>
    <source>
        <strain evidence="6 8">NCTC12929</strain>
    </source>
</reference>
<dbReference type="Pfam" id="PF03061">
    <property type="entry name" value="4HBT"/>
    <property type="match status" value="1"/>
</dbReference>
<dbReference type="InterPro" id="IPR029069">
    <property type="entry name" value="HotDog_dom_sf"/>
</dbReference>
<dbReference type="InterPro" id="IPR040170">
    <property type="entry name" value="Cytosol_ACT"/>
</dbReference>
<dbReference type="PANTHER" id="PTHR11049">
    <property type="entry name" value="ACYL COENZYME A THIOESTER HYDROLASE"/>
    <property type="match status" value="1"/>
</dbReference>
<dbReference type="CDD" id="cd03442">
    <property type="entry name" value="BFIT_BACH"/>
    <property type="match status" value="1"/>
</dbReference>
<dbReference type="PANTHER" id="PTHR11049:SF24">
    <property type="entry name" value="CYTOSOLIC ACYL COENZYME A THIOESTER HYDROLASE"/>
    <property type="match status" value="1"/>
</dbReference>
<dbReference type="GO" id="GO:0005829">
    <property type="term" value="C:cytosol"/>
    <property type="evidence" value="ECO:0007669"/>
    <property type="project" value="TreeGrafter"/>
</dbReference>
<sequence>MNYEDRIADSITRVCKVVFPNITNHHNTMFGGTVMEMMDEVAFMTATRFARKSFVTVSCDKIDFKKPIPADTIVELIGKVKYVGNTSIKVNVEIFVEEMFAESRERAVSGDFTLVAINKDKKPEKIFNGVEEITSIGK</sequence>
<dbReference type="PROSITE" id="PS51770">
    <property type="entry name" value="HOTDOG_ACOT"/>
    <property type="match status" value="1"/>
</dbReference>
<dbReference type="RefSeq" id="WP_002663585.1">
    <property type="nucleotide sequence ID" value="NZ_JAXFPJ010000081.1"/>
</dbReference>
<dbReference type="Proteomes" id="UP000270205">
    <property type="component" value="Unassembled WGS sequence"/>
</dbReference>
<feature type="domain" description="HotDog ACOT-type" evidence="4">
    <location>
        <begin position="8"/>
        <end position="120"/>
    </location>
</feature>
<name>A0A380ZTE4_9FLAO</name>
<evidence type="ECO:0000256" key="1">
    <source>
        <dbReference type="ARBA" id="ARBA00010458"/>
    </source>
</evidence>
<dbReference type="InterPro" id="IPR006683">
    <property type="entry name" value="Thioestr_dom"/>
</dbReference>
<dbReference type="EMBL" id="UFTJ01000003">
    <property type="protein sequence ID" value="SUV52613.1"/>
    <property type="molecule type" value="Genomic_DNA"/>
</dbReference>
<gene>
    <name evidence="5" type="ORF">NCTC11661_01753</name>
    <name evidence="6" type="ORF">NCTC12929_02095</name>
</gene>
<proteinExistence type="inferred from homology"/>
<dbReference type="GO" id="GO:0009062">
    <property type="term" value="P:fatty acid catabolic process"/>
    <property type="evidence" value="ECO:0007669"/>
    <property type="project" value="TreeGrafter"/>
</dbReference>
<dbReference type="Proteomes" id="UP000255515">
    <property type="component" value="Unassembled WGS sequence"/>
</dbReference>
<comment type="similarity">
    <text evidence="1">Belongs to the acyl coenzyme A hydrolase family.</text>
</comment>
<dbReference type="InterPro" id="IPR033120">
    <property type="entry name" value="HOTDOG_ACOT"/>
</dbReference>
<protein>
    <submittedName>
        <fullName evidence="6">Acyl-CoA thioester hydrolase</fullName>
    </submittedName>
</protein>
<reference evidence="5 7" key="1">
    <citation type="submission" date="2018-06" db="EMBL/GenBank/DDBJ databases">
        <authorList>
            <consortium name="Pathogen Informatics"/>
            <person name="Doyle S."/>
        </authorList>
    </citation>
    <scope>NUCLEOTIDE SEQUENCE [LARGE SCALE GENOMIC DNA]</scope>
    <source>
        <strain evidence="5 7">NCTC11661</strain>
    </source>
</reference>
<organism evidence="5 7">
    <name type="scientific">Bergeyella zoohelcum</name>
    <dbReference type="NCBI Taxonomy" id="1015"/>
    <lineage>
        <taxon>Bacteria</taxon>
        <taxon>Pseudomonadati</taxon>
        <taxon>Bacteroidota</taxon>
        <taxon>Flavobacteriia</taxon>
        <taxon>Flavobacteriales</taxon>
        <taxon>Weeksellaceae</taxon>
        <taxon>Bergeyella</taxon>
    </lineage>
</organism>
<evidence type="ECO:0000259" key="4">
    <source>
        <dbReference type="PROSITE" id="PS51770"/>
    </source>
</evidence>
<dbReference type="EMBL" id="UYIV01000001">
    <property type="protein sequence ID" value="VDH05938.1"/>
    <property type="molecule type" value="Genomic_DNA"/>
</dbReference>
<evidence type="ECO:0000256" key="3">
    <source>
        <dbReference type="PROSITE-ProRule" id="PRU01106"/>
    </source>
</evidence>